<gene>
    <name evidence="2" type="ORF">PIB30_054328</name>
</gene>
<dbReference type="PANTHER" id="PTHR37716:SF1">
    <property type="entry name" value="OS07G0568900 PROTEIN"/>
    <property type="match status" value="1"/>
</dbReference>
<reference evidence="2 3" key="1">
    <citation type="journal article" date="2023" name="Plants (Basel)">
        <title>Bridging the Gap: Combining Genomics and Transcriptomics Approaches to Understand Stylosanthes scabra, an Orphan Legume from the Brazilian Caatinga.</title>
        <authorList>
            <person name="Ferreira-Neto J.R.C."/>
            <person name="da Silva M.D."/>
            <person name="Binneck E."/>
            <person name="de Melo N.F."/>
            <person name="da Silva R.H."/>
            <person name="de Melo A.L.T.M."/>
            <person name="Pandolfi V."/>
            <person name="Bustamante F.O."/>
            <person name="Brasileiro-Vidal A.C."/>
            <person name="Benko-Iseppon A.M."/>
        </authorList>
    </citation>
    <scope>NUCLEOTIDE SEQUENCE [LARGE SCALE GENOMIC DNA]</scope>
    <source>
        <tissue evidence="2">Leaves</tissue>
    </source>
</reference>
<evidence type="ECO:0000313" key="3">
    <source>
        <dbReference type="Proteomes" id="UP001341840"/>
    </source>
</evidence>
<keyword evidence="3" id="KW-1185">Reference proteome</keyword>
<dbReference type="Proteomes" id="UP001341840">
    <property type="component" value="Unassembled WGS sequence"/>
</dbReference>
<keyword evidence="1" id="KW-1133">Transmembrane helix</keyword>
<evidence type="ECO:0000313" key="2">
    <source>
        <dbReference type="EMBL" id="MED6172912.1"/>
    </source>
</evidence>
<evidence type="ECO:0000256" key="1">
    <source>
        <dbReference type="SAM" id="Phobius"/>
    </source>
</evidence>
<protein>
    <submittedName>
        <fullName evidence="2">Uncharacterized protein</fullName>
    </submittedName>
</protein>
<dbReference type="PANTHER" id="PTHR37716">
    <property type="entry name" value="OS07G0568900 PROTEIN"/>
    <property type="match status" value="1"/>
</dbReference>
<keyword evidence="1" id="KW-0472">Membrane</keyword>
<comment type="caution">
    <text evidence="2">The sequence shown here is derived from an EMBL/GenBank/DDBJ whole genome shotgun (WGS) entry which is preliminary data.</text>
</comment>
<dbReference type="EMBL" id="JASCZI010151448">
    <property type="protein sequence ID" value="MED6172912.1"/>
    <property type="molecule type" value="Genomic_DNA"/>
</dbReference>
<keyword evidence="1" id="KW-0812">Transmembrane</keyword>
<sequence>MFSSVQQLLCFYKQPPLFGNLVHSSDHINGILLKDKRLISNPSNCCIVQAVKEDSQQYEVDPDKAREALQKLDQEIQSLSNKPISSPKVRVSDMKISKEEVKDMDKKLEITDSLLASVAGGLVLLTIFYNTLFYTVIKPSIDGSL</sequence>
<organism evidence="2 3">
    <name type="scientific">Stylosanthes scabra</name>
    <dbReference type="NCBI Taxonomy" id="79078"/>
    <lineage>
        <taxon>Eukaryota</taxon>
        <taxon>Viridiplantae</taxon>
        <taxon>Streptophyta</taxon>
        <taxon>Embryophyta</taxon>
        <taxon>Tracheophyta</taxon>
        <taxon>Spermatophyta</taxon>
        <taxon>Magnoliopsida</taxon>
        <taxon>eudicotyledons</taxon>
        <taxon>Gunneridae</taxon>
        <taxon>Pentapetalae</taxon>
        <taxon>rosids</taxon>
        <taxon>fabids</taxon>
        <taxon>Fabales</taxon>
        <taxon>Fabaceae</taxon>
        <taxon>Papilionoideae</taxon>
        <taxon>50 kb inversion clade</taxon>
        <taxon>dalbergioids sensu lato</taxon>
        <taxon>Dalbergieae</taxon>
        <taxon>Pterocarpus clade</taxon>
        <taxon>Stylosanthes</taxon>
    </lineage>
</organism>
<name>A0ABU6VHA1_9FABA</name>
<accession>A0ABU6VHA1</accession>
<proteinExistence type="predicted"/>
<feature type="transmembrane region" description="Helical" evidence="1">
    <location>
        <begin position="114"/>
        <end position="137"/>
    </location>
</feature>